<reference evidence="1 2" key="1">
    <citation type="submission" date="2024-04" db="EMBL/GenBank/DDBJ databases">
        <authorList>
            <person name="Fracassetti M."/>
        </authorList>
    </citation>
    <scope>NUCLEOTIDE SEQUENCE [LARGE SCALE GENOMIC DNA]</scope>
</reference>
<keyword evidence="2" id="KW-1185">Reference proteome</keyword>
<gene>
    <name evidence="1" type="ORF">LTRI10_LOCUS41737</name>
</gene>
<name>A0AAV2FTL2_9ROSI</name>
<dbReference type="PANTHER" id="PTHR37708">
    <property type="entry name" value="HOMEOBOX HOX-B3-LIKE PROTEIN"/>
    <property type="match status" value="1"/>
</dbReference>
<dbReference type="EMBL" id="OZ034820">
    <property type="protein sequence ID" value="CAL1401691.1"/>
    <property type="molecule type" value="Genomic_DNA"/>
</dbReference>
<sequence length="119" mass="13124">MAASISSGALQQHNPTFQSTAVFNILDPISLILSQNSSDSFEPIPLKLTTEAYFMEQGPRYSTYAHLRESKLRTKTTSSTTATAATAMATFSRFPELTTPPKKQLKFKYQPHNLPAPVS</sequence>
<dbReference type="Proteomes" id="UP001497516">
    <property type="component" value="Chromosome 7"/>
</dbReference>
<accession>A0AAV2FTL2</accession>
<organism evidence="1 2">
    <name type="scientific">Linum trigynum</name>
    <dbReference type="NCBI Taxonomy" id="586398"/>
    <lineage>
        <taxon>Eukaryota</taxon>
        <taxon>Viridiplantae</taxon>
        <taxon>Streptophyta</taxon>
        <taxon>Embryophyta</taxon>
        <taxon>Tracheophyta</taxon>
        <taxon>Spermatophyta</taxon>
        <taxon>Magnoliopsida</taxon>
        <taxon>eudicotyledons</taxon>
        <taxon>Gunneridae</taxon>
        <taxon>Pentapetalae</taxon>
        <taxon>rosids</taxon>
        <taxon>fabids</taxon>
        <taxon>Malpighiales</taxon>
        <taxon>Linaceae</taxon>
        <taxon>Linum</taxon>
    </lineage>
</organism>
<evidence type="ECO:0000313" key="1">
    <source>
        <dbReference type="EMBL" id="CAL1401691.1"/>
    </source>
</evidence>
<dbReference type="PANTHER" id="PTHR37708:SF2">
    <property type="entry name" value="HOMEOBOX HOX-B3-LIKE PROTEIN"/>
    <property type="match status" value="1"/>
</dbReference>
<proteinExistence type="predicted"/>
<dbReference type="AlphaFoldDB" id="A0AAV2FTL2"/>
<evidence type="ECO:0000313" key="2">
    <source>
        <dbReference type="Proteomes" id="UP001497516"/>
    </source>
</evidence>
<protein>
    <submittedName>
        <fullName evidence="1">Uncharacterized protein</fullName>
    </submittedName>
</protein>